<dbReference type="Pfam" id="PF20043">
    <property type="entry name" value="DUF6445"/>
    <property type="match status" value="1"/>
</dbReference>
<sequence length="235" mass="26566">MLASKPSANVKVYGIGSDDAKILVVDDFSDSLADIQKVACGNLDYRPDGKTSYPGLRACLPDDYVHHVLAFCEPLLRSEFSIPQARRPEVSMAYFSLLTTNESELSVMQRLPHFDTTKRHYYAVLHYLNEGEFGGTGFFRHLPTGFEAISTEKRELYQQSVLSFMAVKGFPQPGYMGESSRQFQCYEKVDYRCNRLVMYPGRLLHSGLVSQQRDVCSDPARGRLTANVFIDFETS</sequence>
<reference evidence="1" key="1">
    <citation type="submission" date="2023-07" db="EMBL/GenBank/DDBJ databases">
        <title>Gilvimarinus algae sp. nov., isolated from the surface of Kelp.</title>
        <authorList>
            <person name="Sun Y.Y."/>
            <person name="Gong Y."/>
            <person name="Du Z.J."/>
        </authorList>
    </citation>
    <scope>NUCLEOTIDE SEQUENCE</scope>
    <source>
        <strain evidence="1">SDUM040014</strain>
    </source>
</reference>
<dbReference type="RefSeq" id="WP_302711416.1">
    <property type="nucleotide sequence ID" value="NZ_JAULRT010000035.1"/>
</dbReference>
<dbReference type="EMBL" id="JAULRT010000035">
    <property type="protein sequence ID" value="MDO3381285.1"/>
    <property type="molecule type" value="Genomic_DNA"/>
</dbReference>
<gene>
    <name evidence="1" type="ORF">QWI16_03810</name>
</gene>
<dbReference type="Proteomes" id="UP001168380">
    <property type="component" value="Unassembled WGS sequence"/>
</dbReference>
<evidence type="ECO:0000313" key="2">
    <source>
        <dbReference type="Proteomes" id="UP001168380"/>
    </source>
</evidence>
<proteinExistence type="predicted"/>
<comment type="caution">
    <text evidence="1">The sequence shown here is derived from an EMBL/GenBank/DDBJ whole genome shotgun (WGS) entry which is preliminary data.</text>
</comment>
<keyword evidence="2" id="KW-1185">Reference proteome</keyword>
<dbReference type="InterPro" id="IPR045617">
    <property type="entry name" value="DUF6445"/>
</dbReference>
<accession>A0ABT8TBJ5</accession>
<organism evidence="1 2">
    <name type="scientific">Gilvimarinus algae</name>
    <dbReference type="NCBI Taxonomy" id="3058037"/>
    <lineage>
        <taxon>Bacteria</taxon>
        <taxon>Pseudomonadati</taxon>
        <taxon>Pseudomonadota</taxon>
        <taxon>Gammaproteobacteria</taxon>
        <taxon>Cellvibrionales</taxon>
        <taxon>Cellvibrionaceae</taxon>
        <taxon>Gilvimarinus</taxon>
    </lineage>
</organism>
<evidence type="ECO:0000313" key="1">
    <source>
        <dbReference type="EMBL" id="MDO3381285.1"/>
    </source>
</evidence>
<protein>
    <submittedName>
        <fullName evidence="1">DUF6445 family protein</fullName>
    </submittedName>
</protein>
<name>A0ABT8TBJ5_9GAMM</name>